<evidence type="ECO:0000256" key="1">
    <source>
        <dbReference type="SAM" id="MobiDB-lite"/>
    </source>
</evidence>
<gene>
    <name evidence="2" type="ORF">DBA34_10260</name>
    <name evidence="3" type="ORF">DBB29_08640</name>
</gene>
<sequence>MPKRSLNRRAARGTFWRNLLATQARSIERRAKERSKRPSTHQTVVTPGLRDMLDAWDSYQAAAQSEYEAQERARRAPHSSRRSEQRWNAVLNDLIPADIDTQE</sequence>
<feature type="region of interest" description="Disordered" evidence="1">
    <location>
        <begin position="64"/>
        <end position="103"/>
    </location>
</feature>
<evidence type="ECO:0000313" key="5">
    <source>
        <dbReference type="Proteomes" id="UP001172791"/>
    </source>
</evidence>
<dbReference type="Proteomes" id="UP001172788">
    <property type="component" value="Unassembled WGS sequence"/>
</dbReference>
<reference evidence="2" key="1">
    <citation type="submission" date="2018-04" db="EMBL/GenBank/DDBJ databases">
        <authorList>
            <person name="Jy Z."/>
        </authorList>
    </citation>
    <scope>NUCLEOTIDE SEQUENCE</scope>
    <source>
        <strain evidence="3">AS13</strain>
        <strain evidence="2">LA18</strain>
    </source>
</reference>
<dbReference type="EMBL" id="QAIC01000037">
    <property type="protein sequence ID" value="MDN4573640.1"/>
    <property type="molecule type" value="Genomic_DNA"/>
</dbReference>
<proteinExistence type="predicted"/>
<feature type="region of interest" description="Disordered" evidence="1">
    <location>
        <begin position="28"/>
        <end position="48"/>
    </location>
</feature>
<dbReference type="EMBL" id="QAID01000035">
    <property type="protein sequence ID" value="MDN4578182.1"/>
    <property type="molecule type" value="Genomic_DNA"/>
</dbReference>
<name>A0AAW7MLI6_9BURK</name>
<evidence type="ECO:0000313" key="2">
    <source>
        <dbReference type="EMBL" id="MDN4573640.1"/>
    </source>
</evidence>
<evidence type="ECO:0000313" key="3">
    <source>
        <dbReference type="EMBL" id="MDN4578182.1"/>
    </source>
</evidence>
<dbReference type="Proteomes" id="UP001172791">
    <property type="component" value="Unassembled WGS sequence"/>
</dbReference>
<evidence type="ECO:0000313" key="4">
    <source>
        <dbReference type="Proteomes" id="UP001172788"/>
    </source>
</evidence>
<dbReference type="AlphaFoldDB" id="A0AAW7MLI6"/>
<dbReference type="RefSeq" id="WP_301234503.1">
    <property type="nucleotide sequence ID" value="NZ_QAIC01000037.1"/>
</dbReference>
<accession>A0AAW7MLI6</accession>
<protein>
    <submittedName>
        <fullName evidence="2">Uncharacterized protein</fullName>
    </submittedName>
</protein>
<keyword evidence="4" id="KW-1185">Reference proteome</keyword>
<organism evidence="2 5">
    <name type="scientific">Pandoraea cepalis</name>
    <dbReference type="NCBI Taxonomy" id="2508294"/>
    <lineage>
        <taxon>Bacteria</taxon>
        <taxon>Pseudomonadati</taxon>
        <taxon>Pseudomonadota</taxon>
        <taxon>Betaproteobacteria</taxon>
        <taxon>Burkholderiales</taxon>
        <taxon>Burkholderiaceae</taxon>
        <taxon>Pandoraea</taxon>
    </lineage>
</organism>
<comment type="caution">
    <text evidence="2">The sequence shown here is derived from an EMBL/GenBank/DDBJ whole genome shotgun (WGS) entry which is preliminary data.</text>
</comment>